<protein>
    <submittedName>
        <fullName evidence="1">SAM-dependent DNA methyltransferase</fullName>
    </submittedName>
</protein>
<dbReference type="EMBL" id="JAEKMH010000001">
    <property type="protein sequence ID" value="MBJ3783393.1"/>
    <property type="molecule type" value="Genomic_DNA"/>
</dbReference>
<gene>
    <name evidence="1" type="ORF">JEQ47_01555</name>
</gene>
<name>A0A934MIW0_9HYPH</name>
<keyword evidence="1" id="KW-0808">Transferase</keyword>
<dbReference type="AlphaFoldDB" id="A0A934MIW0"/>
<keyword evidence="1" id="KW-0489">Methyltransferase</keyword>
<comment type="caution">
    <text evidence="1">The sequence shown here is derived from an EMBL/GenBank/DDBJ whole genome shotgun (WGS) entry which is preliminary data.</text>
</comment>
<dbReference type="SUPFAM" id="SSF53335">
    <property type="entry name" value="S-adenosyl-L-methionine-dependent methyltransferases"/>
    <property type="match status" value="1"/>
</dbReference>
<evidence type="ECO:0000313" key="2">
    <source>
        <dbReference type="Proteomes" id="UP000602124"/>
    </source>
</evidence>
<evidence type="ECO:0000313" key="1">
    <source>
        <dbReference type="EMBL" id="MBJ3783393.1"/>
    </source>
</evidence>
<dbReference type="Proteomes" id="UP000602124">
    <property type="component" value="Unassembled WGS sequence"/>
</dbReference>
<dbReference type="GO" id="GO:0032259">
    <property type="term" value="P:methylation"/>
    <property type="evidence" value="ECO:0007669"/>
    <property type="project" value="UniProtKB-KW"/>
</dbReference>
<sequence length="242" mass="26669">MTNRAATASAVMASRRSVGSSLDFFPTPPWATRALLEEVLKPLGLFNLSRAGSQSAWEPACGAGHMALPLQGYFREVLATDVHDWGFGSIHGLDFTMAGRASAPIVPDWVITNPPFVLAERFVDRALTIATRGVAMLLRLQWLEGGDRYHLIFSGDRKPRFICPFAERVPMIEGVWDPEASSATAYAWFVWDLEQPTTGRTEVIHIPPGMAERHTRPHDMGLASPGEAEFRRKLKAKAAEVA</sequence>
<reference evidence="1" key="1">
    <citation type="submission" date="2020-12" db="EMBL/GenBank/DDBJ databases">
        <title>Devosia sp. MSA67 isolated from Mo River.</title>
        <authorList>
            <person name="Ma F."/>
            <person name="Zi Z."/>
        </authorList>
    </citation>
    <scope>NUCLEOTIDE SEQUENCE</scope>
    <source>
        <strain evidence="1">MSA67</strain>
    </source>
</reference>
<dbReference type="InterPro" id="IPR029063">
    <property type="entry name" value="SAM-dependent_MTases_sf"/>
</dbReference>
<proteinExistence type="predicted"/>
<dbReference type="GO" id="GO:0008168">
    <property type="term" value="F:methyltransferase activity"/>
    <property type="evidence" value="ECO:0007669"/>
    <property type="project" value="UniProtKB-KW"/>
</dbReference>
<dbReference type="RefSeq" id="WP_198874632.1">
    <property type="nucleotide sequence ID" value="NZ_JAEKMH010000001.1"/>
</dbReference>
<keyword evidence="2" id="KW-1185">Reference proteome</keyword>
<organism evidence="1 2">
    <name type="scientific">Devosia sediminis</name>
    <dbReference type="NCBI Taxonomy" id="2798801"/>
    <lineage>
        <taxon>Bacteria</taxon>
        <taxon>Pseudomonadati</taxon>
        <taxon>Pseudomonadota</taxon>
        <taxon>Alphaproteobacteria</taxon>
        <taxon>Hyphomicrobiales</taxon>
        <taxon>Devosiaceae</taxon>
        <taxon>Devosia</taxon>
    </lineage>
</organism>
<accession>A0A934MIW0</accession>